<reference evidence="3" key="1">
    <citation type="submission" date="2012-11" db="EMBL/GenBank/DDBJ databases">
        <authorList>
            <person name="Lucero-Rivera Y.E."/>
            <person name="Tovar-Ramirez D."/>
        </authorList>
    </citation>
    <scope>NUCLEOTIDE SEQUENCE [LARGE SCALE GENOMIC DNA]</scope>
    <source>
        <strain evidence="3">Araruama</strain>
    </source>
</reference>
<sequence>MKYIIQLAKIIIKIEYIKYSIKGITTSFAILTLLLSIYSDIIVQYNTGLKNIVLLPLYSLLGWHNHKATIDDLIGRNKVKQKNNDDNEPALTYMFVLDKSGSLINEIKTKPVWYNELVRDLNNLMDSNVLKKEENPFNGLTLSIAKLSKILMDLMTIVTNDEQHTHKLPHFGIWTLGNEAIRIHPCKEEIRCSDNDIVASKESITRAIRAIQDDYYKTIENEKEQNSNFNMLFEKIIIRHGLKQNCGVSDFKPPKFILIVFGDLRHDMQNLLYDKANKDDNQFYKFFERDKTELINRINT</sequence>
<protein>
    <submittedName>
        <fullName evidence="2">Uncharacterized protein</fullName>
    </submittedName>
</protein>
<gene>
    <name evidence="2" type="ORF">OMM_10733</name>
</gene>
<keyword evidence="1" id="KW-1133">Transmembrane helix</keyword>
<feature type="transmembrane region" description="Helical" evidence="1">
    <location>
        <begin position="21"/>
        <end position="39"/>
    </location>
</feature>
<dbReference type="Proteomes" id="UP000189670">
    <property type="component" value="Unassembled WGS sequence"/>
</dbReference>
<dbReference type="EMBL" id="ATBP01001025">
    <property type="protein sequence ID" value="ETR68228.1"/>
    <property type="molecule type" value="Genomic_DNA"/>
</dbReference>
<keyword evidence="1" id="KW-0812">Transmembrane</keyword>
<proteinExistence type="predicted"/>
<evidence type="ECO:0000313" key="3">
    <source>
        <dbReference type="Proteomes" id="UP000189670"/>
    </source>
</evidence>
<accession>A0A1V1P0A2</accession>
<dbReference type="AlphaFoldDB" id="A0A1V1P0A2"/>
<evidence type="ECO:0000313" key="2">
    <source>
        <dbReference type="EMBL" id="ETR68228.1"/>
    </source>
</evidence>
<name>A0A1V1P0A2_9BACT</name>
<keyword evidence="1" id="KW-0472">Membrane</keyword>
<feature type="non-terminal residue" evidence="2">
    <location>
        <position position="300"/>
    </location>
</feature>
<evidence type="ECO:0000256" key="1">
    <source>
        <dbReference type="SAM" id="Phobius"/>
    </source>
</evidence>
<organism evidence="2 3">
    <name type="scientific">Candidatus Magnetoglobus multicellularis str. Araruama</name>
    <dbReference type="NCBI Taxonomy" id="890399"/>
    <lineage>
        <taxon>Bacteria</taxon>
        <taxon>Pseudomonadati</taxon>
        <taxon>Thermodesulfobacteriota</taxon>
        <taxon>Desulfobacteria</taxon>
        <taxon>Desulfobacterales</taxon>
        <taxon>Desulfobacteraceae</taxon>
        <taxon>Candidatus Magnetoglobus</taxon>
    </lineage>
</organism>
<comment type="caution">
    <text evidence="2">The sequence shown here is derived from an EMBL/GenBank/DDBJ whole genome shotgun (WGS) entry which is preliminary data.</text>
</comment>